<dbReference type="Gene3D" id="1.20.1740.10">
    <property type="entry name" value="Amino acid/polyamine transporter I"/>
    <property type="match status" value="1"/>
</dbReference>
<dbReference type="InterPro" id="IPR013057">
    <property type="entry name" value="AA_transpt_TM"/>
</dbReference>
<accession>A0A7S1ANN0</accession>
<dbReference type="GO" id="GO:0015179">
    <property type="term" value="F:L-amino acid transmembrane transporter activity"/>
    <property type="evidence" value="ECO:0007669"/>
    <property type="project" value="TreeGrafter"/>
</dbReference>
<keyword evidence="2 5" id="KW-0812">Transmembrane</keyword>
<evidence type="ECO:0000256" key="1">
    <source>
        <dbReference type="ARBA" id="ARBA00004141"/>
    </source>
</evidence>
<evidence type="ECO:0000256" key="3">
    <source>
        <dbReference type="ARBA" id="ARBA00022989"/>
    </source>
</evidence>
<evidence type="ECO:0000256" key="5">
    <source>
        <dbReference type="SAM" id="Phobius"/>
    </source>
</evidence>
<comment type="subcellular location">
    <subcellularLocation>
        <location evidence="1">Membrane</location>
        <topology evidence="1">Multi-pass membrane protein</topology>
    </subcellularLocation>
</comment>
<evidence type="ECO:0000259" key="6">
    <source>
        <dbReference type="Pfam" id="PF01490"/>
    </source>
</evidence>
<dbReference type="GO" id="GO:0016020">
    <property type="term" value="C:membrane"/>
    <property type="evidence" value="ECO:0007669"/>
    <property type="project" value="UniProtKB-SubCell"/>
</dbReference>
<gene>
    <name evidence="7" type="ORF">NSCI0253_LOCUS34665</name>
</gene>
<feature type="transmembrane region" description="Helical" evidence="5">
    <location>
        <begin position="171"/>
        <end position="191"/>
    </location>
</feature>
<feature type="transmembrane region" description="Helical" evidence="5">
    <location>
        <begin position="244"/>
        <end position="268"/>
    </location>
</feature>
<dbReference type="EMBL" id="HBFQ01048523">
    <property type="protein sequence ID" value="CAD8860311.1"/>
    <property type="molecule type" value="Transcribed_RNA"/>
</dbReference>
<feature type="transmembrane region" description="Helical" evidence="5">
    <location>
        <begin position="393"/>
        <end position="412"/>
    </location>
</feature>
<feature type="transmembrane region" description="Helical" evidence="5">
    <location>
        <begin position="289"/>
        <end position="310"/>
    </location>
</feature>
<evidence type="ECO:0000313" key="7">
    <source>
        <dbReference type="EMBL" id="CAD8860311.1"/>
    </source>
</evidence>
<dbReference type="AlphaFoldDB" id="A0A7S1ANN0"/>
<feature type="transmembrane region" description="Helical" evidence="5">
    <location>
        <begin position="360"/>
        <end position="381"/>
    </location>
</feature>
<organism evidence="7">
    <name type="scientific">Noctiluca scintillans</name>
    <name type="common">Sea sparkle</name>
    <name type="synonym">Red tide dinoflagellate</name>
    <dbReference type="NCBI Taxonomy" id="2966"/>
    <lineage>
        <taxon>Eukaryota</taxon>
        <taxon>Sar</taxon>
        <taxon>Alveolata</taxon>
        <taxon>Dinophyceae</taxon>
        <taxon>Noctilucales</taxon>
        <taxon>Noctilucaceae</taxon>
        <taxon>Noctiluca</taxon>
    </lineage>
</organism>
<evidence type="ECO:0000256" key="4">
    <source>
        <dbReference type="ARBA" id="ARBA00023136"/>
    </source>
</evidence>
<feature type="transmembrane region" description="Helical" evidence="5">
    <location>
        <begin position="27"/>
        <end position="48"/>
    </location>
</feature>
<feature type="transmembrane region" description="Helical" evidence="5">
    <location>
        <begin position="55"/>
        <end position="75"/>
    </location>
</feature>
<name>A0A7S1ANN0_NOCSC</name>
<feature type="transmembrane region" description="Helical" evidence="5">
    <location>
        <begin position="330"/>
        <end position="353"/>
    </location>
</feature>
<feature type="transmembrane region" description="Helical" evidence="5">
    <location>
        <begin position="107"/>
        <end position="125"/>
    </location>
</feature>
<reference evidence="7" key="1">
    <citation type="submission" date="2021-01" db="EMBL/GenBank/DDBJ databases">
        <authorList>
            <person name="Corre E."/>
            <person name="Pelletier E."/>
            <person name="Niang G."/>
            <person name="Scheremetjew M."/>
            <person name="Finn R."/>
            <person name="Kale V."/>
            <person name="Holt S."/>
            <person name="Cochrane G."/>
            <person name="Meng A."/>
            <person name="Brown T."/>
            <person name="Cohen L."/>
        </authorList>
    </citation>
    <scope>NUCLEOTIDE SEQUENCE</scope>
</reference>
<feature type="transmembrane region" description="Helical" evidence="5">
    <location>
        <begin position="203"/>
        <end position="224"/>
    </location>
</feature>
<evidence type="ECO:0000256" key="2">
    <source>
        <dbReference type="ARBA" id="ARBA00022692"/>
    </source>
</evidence>
<keyword evidence="4 5" id="KW-0472">Membrane</keyword>
<feature type="transmembrane region" description="Helical" evidence="5">
    <location>
        <begin position="146"/>
        <end position="165"/>
    </location>
</feature>
<proteinExistence type="predicted"/>
<dbReference type="PANTHER" id="PTHR22950:SF652">
    <property type="entry name" value="TRANSMEMBRANE AMINO ACID TRANSPORTER FAMILY PROTEIN"/>
    <property type="match status" value="1"/>
</dbReference>
<feature type="domain" description="Amino acid transporter transmembrane" evidence="6">
    <location>
        <begin position="31"/>
        <end position="383"/>
    </location>
</feature>
<sequence>MSNYDPLDSEPGVPDKLGVFGGLEERLGLFGGVVSLVLSMVGTGIVAFPFAFGLCGGWTALLGLGGIAFLAYLSYWQLMQCTARMGVTSYGGLMPAIPKGWTYYADASLWLLLVLATTAYILIVADMIRTLILGSSTDLPLLLSDGVLFALICLVVFPLCLARSLHGLALLNMYCAGAILTVVVAIVWKCYKISEESSNFAPAHPTAVSLMLAVSILGNAMFGHMNVAQVYAELTPKTKKHANIVPLIACIVVFVLYSAVGLSGYLAFGRSVGPDVIADIARRHGSRDSLVILMQVLLVTYILCKLPLLVMPLRSITLSYVTPGKNPNAVSLPVNAGVVFALLTSSYLVALALPHLDLCLEVLGATCVAPLCFTVPARLAWSCVEPRPTVASITVGLTGVCISFLTLGAVVIKQMSD</sequence>
<dbReference type="Pfam" id="PF01490">
    <property type="entry name" value="Aa_trans"/>
    <property type="match status" value="1"/>
</dbReference>
<dbReference type="PANTHER" id="PTHR22950">
    <property type="entry name" value="AMINO ACID TRANSPORTER"/>
    <property type="match status" value="1"/>
</dbReference>
<protein>
    <recommendedName>
        <fullName evidence="6">Amino acid transporter transmembrane domain-containing protein</fullName>
    </recommendedName>
</protein>
<keyword evidence="3 5" id="KW-1133">Transmembrane helix</keyword>